<dbReference type="KEGG" id="psz:PSTAB_2409"/>
<dbReference type="EMBL" id="CP002881">
    <property type="protein sequence ID" value="AEJ05690.1"/>
    <property type="molecule type" value="Genomic_DNA"/>
</dbReference>
<feature type="region of interest" description="Disordered" evidence="1">
    <location>
        <begin position="1"/>
        <end position="50"/>
    </location>
</feature>
<evidence type="ECO:0000313" key="2">
    <source>
        <dbReference type="EMBL" id="AEJ05690.1"/>
    </source>
</evidence>
<reference key="2">
    <citation type="submission" date="2011-06" db="EMBL/GenBank/DDBJ databases">
        <title>Complete Genome Sequence of Pseudomonas stutzeri Strain CGMCC 1.1803.</title>
        <authorList>
            <person name="Yan Y."/>
            <person name="Chen M."/>
            <person name="Lu W."/>
            <person name="Zhang W."/>
            <person name="Ping S."/>
            <person name="Lin M."/>
        </authorList>
    </citation>
    <scope>NUCLEOTIDE SEQUENCE</scope>
    <source>
        <strain>ATCC 17588</strain>
    </source>
</reference>
<dbReference type="HOGENOM" id="CLU_2603448_0_0_6"/>
<gene>
    <name evidence="2" type="ordered locus">PSTAB_2409</name>
</gene>
<reference evidence="3" key="3">
    <citation type="submission" date="2011-06" db="EMBL/GenBank/DDBJ databases">
        <title>Complete genome sequence of Pseudomonas stutzeri strain CGMCC 1.1803.</title>
        <authorList>
            <person name="Yan Y."/>
            <person name="Chen M."/>
            <person name="Lu W."/>
            <person name="Zhang W."/>
            <person name="Ping S."/>
            <person name="Lin M."/>
        </authorList>
    </citation>
    <scope>NUCLEOTIDE SEQUENCE [LARGE SCALE GENOMIC DNA]</scope>
    <source>
        <strain evidence="3">ATCC 17588 / DSM 5190 / CCUG 11256 / JCM 5965 / LMG 11199 / NCIMB 11358 / Stanier 221</strain>
    </source>
</reference>
<dbReference type="Proteomes" id="UP000008932">
    <property type="component" value="Chromosome"/>
</dbReference>
<proteinExistence type="predicted"/>
<evidence type="ECO:0000256" key="1">
    <source>
        <dbReference type="SAM" id="MobiDB-lite"/>
    </source>
</evidence>
<feature type="compositionally biased region" description="Basic and acidic residues" evidence="1">
    <location>
        <begin position="13"/>
        <end position="47"/>
    </location>
</feature>
<protein>
    <submittedName>
        <fullName evidence="2">Uncharacterized protein</fullName>
    </submittedName>
</protein>
<reference evidence="2 3" key="1">
    <citation type="journal article" date="2011" name="J. Bacteriol.">
        <title>Complete Genome Sequence of the Type Strain Pseudomonas stutzeri CGMCC 1.1803.</title>
        <authorList>
            <person name="Chen M."/>
            <person name="Yan Y."/>
            <person name="Zhang W."/>
            <person name="Lu W."/>
            <person name="Wang J."/>
            <person name="Ping S."/>
            <person name="Lin M."/>
        </authorList>
    </citation>
    <scope>NUCLEOTIDE SEQUENCE [LARGE SCALE GENOMIC DNA]</scope>
    <source>
        <strain evidence="3">ATCC 17588 / DSM 5190 / CCUG 11256 / JCM 5965 / LMG 11199 / NCIMB 11358 / Stanier 221</strain>
    </source>
</reference>
<evidence type="ECO:0000313" key="3">
    <source>
        <dbReference type="Proteomes" id="UP000008932"/>
    </source>
</evidence>
<name>F8H218_STUS2</name>
<dbReference type="AlphaFoldDB" id="F8H218"/>
<organism evidence="2 3">
    <name type="scientific">Stutzerimonas stutzeri (strain ATCC 17588 / DSM 5190 / CCUG 11256 / JCM 5965 / LMG 11199 / NBRC 14165 / NCIMB 11358 / Stanier 221)</name>
    <name type="common">Pseudomonas stutzeri</name>
    <dbReference type="NCBI Taxonomy" id="96563"/>
    <lineage>
        <taxon>Bacteria</taxon>
        <taxon>Pseudomonadati</taxon>
        <taxon>Pseudomonadota</taxon>
        <taxon>Gammaproteobacteria</taxon>
        <taxon>Pseudomonadales</taxon>
        <taxon>Pseudomonadaceae</taxon>
        <taxon>Stutzerimonas</taxon>
    </lineage>
</organism>
<accession>F8H218</accession>
<sequence length="79" mass="8953">MATDTHLPKNRGARIEKPDDHKHHEHREAKNQPQQRENKIENTDHDGYLPMISQRARSSDAGPLRQCMAAASPIARTSC</sequence>